<evidence type="ECO:0000313" key="8">
    <source>
        <dbReference type="Proteomes" id="UP000596742"/>
    </source>
</evidence>
<feature type="binding site" evidence="4">
    <location>
        <position position="312"/>
    </location>
    <ligand>
        <name>pyridoxal 5'-phosphate</name>
        <dbReference type="ChEBI" id="CHEBI:597326"/>
    </ligand>
</feature>
<dbReference type="PANTHER" id="PTHR14084">
    <property type="entry name" value="KYNURENINASE"/>
    <property type="match status" value="1"/>
</dbReference>
<dbReference type="InterPro" id="IPR000192">
    <property type="entry name" value="Aminotrans_V_dom"/>
</dbReference>
<dbReference type="GO" id="GO:0019805">
    <property type="term" value="P:quinolinate biosynthetic process"/>
    <property type="evidence" value="ECO:0007669"/>
    <property type="project" value="UniProtKB-UniRule"/>
</dbReference>
<dbReference type="GO" id="GO:0097053">
    <property type="term" value="P:L-kynurenine catabolic process"/>
    <property type="evidence" value="ECO:0007669"/>
    <property type="project" value="UniProtKB-UniRule"/>
</dbReference>
<evidence type="ECO:0000259" key="6">
    <source>
        <dbReference type="Pfam" id="PF00266"/>
    </source>
</evidence>
<comment type="pathway">
    <text evidence="4 5">Cofactor biosynthesis; NAD(+) biosynthesis; quinolinate from L-kynurenine: step 2/3.</text>
</comment>
<dbReference type="Pfam" id="PF00266">
    <property type="entry name" value="Aminotran_5"/>
    <property type="match status" value="1"/>
</dbReference>
<dbReference type="GO" id="GO:0043420">
    <property type="term" value="P:anthranilate metabolic process"/>
    <property type="evidence" value="ECO:0007669"/>
    <property type="project" value="UniProtKB-UniRule"/>
</dbReference>
<dbReference type="OrthoDB" id="5978656at2759"/>
<feature type="modified residue" description="N6-(pyridoxal phosphate)lysine" evidence="4">
    <location>
        <position position="283"/>
    </location>
</feature>
<feature type="binding site" evidence="4">
    <location>
        <position position="260"/>
    </location>
    <ligand>
        <name>pyridoxal 5'-phosphate</name>
        <dbReference type="ChEBI" id="CHEBI:597326"/>
    </ligand>
</feature>
<dbReference type="GO" id="GO:0005737">
    <property type="term" value="C:cytoplasm"/>
    <property type="evidence" value="ECO:0007669"/>
    <property type="project" value="UniProtKB-SubCell"/>
</dbReference>
<feature type="binding site" evidence="4">
    <location>
        <begin position="172"/>
        <end position="175"/>
    </location>
    <ligand>
        <name>pyridoxal 5'-phosphate</name>
        <dbReference type="ChEBI" id="CHEBI:597326"/>
    </ligand>
</feature>
<gene>
    <name evidence="4" type="primary">KYNU</name>
    <name evidence="7" type="ORF">MGAL_10B032096</name>
</gene>
<dbReference type="InterPro" id="IPR010111">
    <property type="entry name" value="Kynureninase"/>
</dbReference>
<comment type="catalytic activity">
    <reaction evidence="5">
        <text>3-hydroxy-L-kynurenine + H2O = 3-hydroxyanthranilate + L-alanine + H(+)</text>
        <dbReference type="Rhea" id="RHEA:25143"/>
        <dbReference type="ChEBI" id="CHEBI:15377"/>
        <dbReference type="ChEBI" id="CHEBI:15378"/>
        <dbReference type="ChEBI" id="CHEBI:36559"/>
        <dbReference type="ChEBI" id="CHEBI:57972"/>
        <dbReference type="ChEBI" id="CHEBI:58125"/>
        <dbReference type="EC" id="3.7.1.3"/>
    </reaction>
</comment>
<keyword evidence="2 4" id="KW-0378">Hydrolase</keyword>
<evidence type="ECO:0000256" key="2">
    <source>
        <dbReference type="ARBA" id="ARBA00022801"/>
    </source>
</evidence>
<evidence type="ECO:0000256" key="3">
    <source>
        <dbReference type="ARBA" id="ARBA00022898"/>
    </source>
</evidence>
<sequence length="482" mass="54752">MDKPPIKRLKQNDDHPAETLQSIAKKEGLSIESLEFAKFMDQNDPLGKLRQDFNYPKMKELHGVDLNLVDPEQECVYFCGNSLGLCPKKAHDYVNVEMEKWAKQGVQGHTKGDLPWAFCDEKLDSDMAKLVGGQPGEVAIMNGLTVNLHLLLISFYRPTPTRHKILCESKAFPSDYYAFASQMRLHGYDPETSMIFVEPRKGEYTLRTEDILDKIEAEGESIAVVCFSGVQYYTGQFFDIPTITKAGHEKGCYVGWDLAHAAGNVELHLHDWEVDFACWCSYKYMNSSAGGLASIFIHEKHKTTDLPKLEGWWGHKYSTRFQMNNEHDPIPGAYHYRISNTPGLLCAPLKASLEIFNKTSMPEIKAKSKLLTAYLEMRIKNKYPKDPKHIADGTSTDWKHVHVDILTPADINRRGAQLSLSFSINITHVFEELEKRGVVCDERKPSVIRISPAPLYCSFEDVHRFMIYLDEALQAVANNLGR</sequence>
<dbReference type="NCBIfam" id="TIGR01814">
    <property type="entry name" value="kynureninase"/>
    <property type="match status" value="1"/>
</dbReference>
<dbReference type="GO" id="GO:0034354">
    <property type="term" value="P:'de novo' NAD+ biosynthetic process from L-tryptophan"/>
    <property type="evidence" value="ECO:0007669"/>
    <property type="project" value="UniProtKB-UniRule"/>
</dbReference>
<dbReference type="GO" id="GO:0030429">
    <property type="term" value="F:kynureninase activity"/>
    <property type="evidence" value="ECO:0007669"/>
    <property type="project" value="UniProtKB-UniRule"/>
</dbReference>
<comment type="cofactor">
    <cofactor evidence="4 5">
        <name>pyridoxal 5'-phosphate</name>
        <dbReference type="ChEBI" id="CHEBI:597326"/>
    </cofactor>
</comment>
<dbReference type="Gene3D" id="3.90.1150.10">
    <property type="entry name" value="Aspartate Aminotransferase, domain 1"/>
    <property type="match status" value="1"/>
</dbReference>
<dbReference type="UniPathway" id="UPA00253">
    <property type="reaction ID" value="UER00329"/>
</dbReference>
<feature type="binding site" evidence="4">
    <location>
        <position position="144"/>
    </location>
    <ligand>
        <name>pyridoxal 5'-phosphate</name>
        <dbReference type="ChEBI" id="CHEBI:597326"/>
    </ligand>
</feature>
<dbReference type="Gene3D" id="3.40.640.10">
    <property type="entry name" value="Type I PLP-dependent aspartate aminotransferase-like (Major domain)"/>
    <property type="match status" value="1"/>
</dbReference>
<dbReference type="PANTHER" id="PTHR14084:SF0">
    <property type="entry name" value="KYNURENINASE"/>
    <property type="match status" value="1"/>
</dbReference>
<protein>
    <recommendedName>
        <fullName evidence="4 5">Kynureninase</fullName>
        <ecNumber evidence="4 5">3.7.1.3</ecNumber>
    </recommendedName>
    <alternativeName>
        <fullName evidence="4">L-kynurenine hydrolase</fullName>
    </alternativeName>
</protein>
<comment type="function">
    <text evidence="4 5">Catalyzes the cleavage of L-kynurenine (L-Kyn) and L-3-hydroxykynurenine (L-3OHKyn) into anthranilic acid (AA) and 3-hydroxyanthranilic acid (3-OHAA), respectively.</text>
</comment>
<dbReference type="UniPathway" id="UPA00334">
    <property type="reaction ID" value="UER00455"/>
</dbReference>
<keyword evidence="8" id="KW-1185">Reference proteome</keyword>
<dbReference type="InterPro" id="IPR015421">
    <property type="entry name" value="PyrdxlP-dep_Trfase_major"/>
</dbReference>
<dbReference type="EC" id="3.7.1.3" evidence="4 5"/>
<accession>A0A8B6D2X9</accession>
<keyword evidence="3 4" id="KW-0663">Pyridoxal phosphate</keyword>
<feature type="binding site" evidence="4">
    <location>
        <position position="282"/>
    </location>
    <ligand>
        <name>pyridoxal 5'-phosphate</name>
        <dbReference type="ChEBI" id="CHEBI:597326"/>
    </ligand>
</feature>
<feature type="binding site" evidence="4">
    <location>
        <position position="340"/>
    </location>
    <ligand>
        <name>pyridoxal 5'-phosphate</name>
        <dbReference type="ChEBI" id="CHEBI:597326"/>
    </ligand>
</feature>
<keyword evidence="1 4" id="KW-0662">Pyridine nucleotide biosynthesis</keyword>
<dbReference type="HAMAP" id="MF_01970">
    <property type="entry name" value="Kynureninase"/>
    <property type="match status" value="1"/>
</dbReference>
<evidence type="ECO:0000256" key="1">
    <source>
        <dbReference type="ARBA" id="ARBA00022642"/>
    </source>
</evidence>
<dbReference type="PIRSF" id="PIRSF038800">
    <property type="entry name" value="KYNU"/>
    <property type="match status" value="1"/>
</dbReference>
<dbReference type="EMBL" id="UYJE01002843">
    <property type="protein sequence ID" value="VDI14238.1"/>
    <property type="molecule type" value="Genomic_DNA"/>
</dbReference>
<organism evidence="7 8">
    <name type="scientific">Mytilus galloprovincialis</name>
    <name type="common">Mediterranean mussel</name>
    <dbReference type="NCBI Taxonomy" id="29158"/>
    <lineage>
        <taxon>Eukaryota</taxon>
        <taxon>Metazoa</taxon>
        <taxon>Spiralia</taxon>
        <taxon>Lophotrochozoa</taxon>
        <taxon>Mollusca</taxon>
        <taxon>Bivalvia</taxon>
        <taxon>Autobranchia</taxon>
        <taxon>Pteriomorphia</taxon>
        <taxon>Mytilida</taxon>
        <taxon>Mytiloidea</taxon>
        <taxon>Mytilidae</taxon>
        <taxon>Mytilinae</taxon>
        <taxon>Mytilus</taxon>
    </lineage>
</organism>
<feature type="binding site" evidence="4">
    <location>
        <position position="228"/>
    </location>
    <ligand>
        <name>pyridoxal 5'-phosphate</name>
        <dbReference type="ChEBI" id="CHEBI:597326"/>
    </ligand>
</feature>
<comment type="catalytic activity">
    <reaction evidence="4 5">
        <text>L-kynurenine + H2O = anthranilate + L-alanine + H(+)</text>
        <dbReference type="Rhea" id="RHEA:16813"/>
        <dbReference type="ChEBI" id="CHEBI:15377"/>
        <dbReference type="ChEBI" id="CHEBI:15378"/>
        <dbReference type="ChEBI" id="CHEBI:16567"/>
        <dbReference type="ChEBI" id="CHEBI:57959"/>
        <dbReference type="ChEBI" id="CHEBI:57972"/>
        <dbReference type="EC" id="3.7.1.3"/>
    </reaction>
</comment>
<keyword evidence="4 5" id="KW-0963">Cytoplasm</keyword>
<dbReference type="SUPFAM" id="SSF53383">
    <property type="entry name" value="PLP-dependent transferases"/>
    <property type="match status" value="1"/>
</dbReference>
<feature type="binding site" evidence="4">
    <location>
        <position position="257"/>
    </location>
    <ligand>
        <name>pyridoxal 5'-phosphate</name>
        <dbReference type="ChEBI" id="CHEBI:597326"/>
    </ligand>
</feature>
<comment type="subcellular location">
    <subcellularLocation>
        <location evidence="4 5">Cytoplasm</location>
    </subcellularLocation>
</comment>
<dbReference type="InterPro" id="IPR015422">
    <property type="entry name" value="PyrdxlP-dep_Trfase_small"/>
</dbReference>
<dbReference type="GO" id="GO:0019441">
    <property type="term" value="P:L-tryptophan catabolic process to kynurenine"/>
    <property type="evidence" value="ECO:0007669"/>
    <property type="project" value="TreeGrafter"/>
</dbReference>
<dbReference type="GO" id="GO:0030170">
    <property type="term" value="F:pyridoxal phosphate binding"/>
    <property type="evidence" value="ECO:0007669"/>
    <property type="project" value="UniProtKB-UniRule"/>
</dbReference>
<feature type="binding site" evidence="4">
    <location>
        <position position="145"/>
    </location>
    <ligand>
        <name>pyridoxal 5'-phosphate</name>
        <dbReference type="ChEBI" id="CHEBI:597326"/>
    </ligand>
</feature>
<dbReference type="Proteomes" id="UP000596742">
    <property type="component" value="Unassembled WGS sequence"/>
</dbReference>
<comment type="similarity">
    <text evidence="4 5">Belongs to the kynureninase family.</text>
</comment>
<evidence type="ECO:0000256" key="5">
    <source>
        <dbReference type="PIRNR" id="PIRNR038800"/>
    </source>
</evidence>
<proteinExistence type="inferred from homology"/>
<feature type="domain" description="Aminotransferase class V" evidence="6">
    <location>
        <begin position="137"/>
        <end position="381"/>
    </location>
</feature>
<evidence type="ECO:0000313" key="7">
    <source>
        <dbReference type="EMBL" id="VDI14238.1"/>
    </source>
</evidence>
<comment type="subunit">
    <text evidence="4 5">Homodimer.</text>
</comment>
<dbReference type="AlphaFoldDB" id="A0A8B6D2X9"/>
<dbReference type="InterPro" id="IPR015424">
    <property type="entry name" value="PyrdxlP-dep_Trfase"/>
</dbReference>
<reference evidence="7" key="1">
    <citation type="submission" date="2018-11" db="EMBL/GenBank/DDBJ databases">
        <authorList>
            <person name="Alioto T."/>
            <person name="Alioto T."/>
        </authorList>
    </citation>
    <scope>NUCLEOTIDE SEQUENCE</scope>
</reference>
<name>A0A8B6D2X9_MYTGA</name>
<evidence type="ECO:0000256" key="4">
    <source>
        <dbReference type="HAMAP-Rule" id="MF_03017"/>
    </source>
</evidence>
<comment type="pathway">
    <text evidence="4 5">Amino-acid degradation; L-kynurenine degradation; L-alanine and anthranilate from L-kynurenine: step 1/1.</text>
</comment>
<dbReference type="Pfam" id="PF22580">
    <property type="entry name" value="KYNU_C"/>
    <property type="match status" value="1"/>
</dbReference>
<comment type="caution">
    <text evidence="7">The sequence shown here is derived from an EMBL/GenBank/DDBJ whole genome shotgun (WGS) entry which is preliminary data.</text>
</comment>
<dbReference type="FunFam" id="3.40.640.10:FF:000031">
    <property type="entry name" value="Kynureninase"/>
    <property type="match status" value="1"/>
</dbReference>